<gene>
    <name evidence="1" type="ORF">AUC60_18065</name>
</gene>
<keyword evidence="2" id="KW-1185">Reference proteome</keyword>
<accession>A0A1Y3NY24</accession>
<evidence type="ECO:0000313" key="1">
    <source>
        <dbReference type="EMBL" id="OUM72477.1"/>
    </source>
</evidence>
<comment type="caution">
    <text evidence="1">The sequence shown here is derived from an EMBL/GenBank/DDBJ whole genome shotgun (WGS) entry which is preliminary data.</text>
</comment>
<proteinExistence type="predicted"/>
<dbReference type="Pfam" id="PF12974">
    <property type="entry name" value="Phosphonate-bd"/>
    <property type="match status" value="1"/>
</dbReference>
<evidence type="ECO:0000313" key="2">
    <source>
        <dbReference type="Proteomes" id="UP000195440"/>
    </source>
</evidence>
<protein>
    <submittedName>
        <fullName evidence="1">Phosphate ABC transporter substrate-binding protein</fullName>
    </submittedName>
</protein>
<reference evidence="1 2" key="1">
    <citation type="journal article" date="2017" name="Syst. Appl. Microbiol.">
        <title>Pseudomonas caspiana sp. nov., a citrus pathogen in the Pseudomonas syringae phylogenetic group.</title>
        <authorList>
            <person name="Busquets A."/>
            <person name="Gomila M."/>
            <person name="Beiki F."/>
            <person name="Mulet M."/>
            <person name="Rahimian H."/>
            <person name="Garcia-Valdes E."/>
            <person name="Lalucat J."/>
        </authorList>
    </citation>
    <scope>NUCLEOTIDE SEQUENCE [LARGE SCALE GENOMIC DNA]</scope>
    <source>
        <strain evidence="1 2">FBF102</strain>
    </source>
</reference>
<dbReference type="EMBL" id="LOHF01000016">
    <property type="protein sequence ID" value="OUM72477.1"/>
    <property type="molecule type" value="Genomic_DNA"/>
</dbReference>
<organism evidence="1 2">
    <name type="scientific">Pseudomonas caspiana</name>
    <dbReference type="NCBI Taxonomy" id="1451454"/>
    <lineage>
        <taxon>Bacteria</taxon>
        <taxon>Pseudomonadati</taxon>
        <taxon>Pseudomonadota</taxon>
        <taxon>Gammaproteobacteria</taxon>
        <taxon>Pseudomonadales</taxon>
        <taxon>Pseudomonadaceae</taxon>
        <taxon>Pseudomonas</taxon>
    </lineage>
</organism>
<dbReference type="PANTHER" id="PTHR35841">
    <property type="entry name" value="PHOSPHONATES-BINDING PERIPLASMIC PROTEIN"/>
    <property type="match status" value="1"/>
</dbReference>
<dbReference type="Gene3D" id="3.40.190.10">
    <property type="entry name" value="Periplasmic binding protein-like II"/>
    <property type="match status" value="1"/>
</dbReference>
<name>A0A1Y3NY24_9PSED</name>
<dbReference type="PANTHER" id="PTHR35841:SF1">
    <property type="entry name" value="PHOSPHONATES-BINDING PERIPLASMIC PROTEIN"/>
    <property type="match status" value="1"/>
</dbReference>
<dbReference type="Proteomes" id="UP000195440">
    <property type="component" value="Unassembled WGS sequence"/>
</dbReference>
<sequence length="264" mass="28892">MIQGFAELPMYSAPERVAQASEAWLARIFEVLGAQRLQGVALDLPELWLSPQLLLAQTCGYPLMTLLRGKVRLIGRPVYELPHSADGLHCSLLVVRADDPRGSLADFLGSHGLINSEDSNSGMNLLRHTLAPLQQNGLFFSQVSLTGGHRHSLHWLKERRGDIAAIDSVTFDYLARDASEEVSGLRILTRTAHGPCLPFITALSVDVAQAEVIRHAMNQALSDLPDVAQALAISQVLAAHEDDYQILLDYERQAAEQGLPSLAF</sequence>
<dbReference type="OrthoDB" id="5599602at2"/>
<dbReference type="RefSeq" id="WP_087270615.1">
    <property type="nucleotide sequence ID" value="NZ_JBJGBV010000004.1"/>
</dbReference>
<dbReference type="AlphaFoldDB" id="A0A1Y3NY24"/>
<dbReference type="SUPFAM" id="SSF53850">
    <property type="entry name" value="Periplasmic binding protein-like II"/>
    <property type="match status" value="1"/>
</dbReference>